<keyword evidence="4 7" id="KW-0812">Transmembrane</keyword>
<comment type="similarity">
    <text evidence="7">Belongs to the binding-protein-dependent transport system permease family.</text>
</comment>
<keyword evidence="3" id="KW-1003">Cell membrane</keyword>
<dbReference type="Proteomes" id="UP000014155">
    <property type="component" value="Unassembled WGS sequence"/>
</dbReference>
<dbReference type="PANTHER" id="PTHR43744:SF3">
    <property type="entry name" value="LACTOSE TRANSPORT SYSTEM PERMEASE PROTEIN LACG"/>
    <property type="match status" value="1"/>
</dbReference>
<dbReference type="PATRIC" id="fig|1195236.3.peg.1456"/>
<keyword evidence="6 7" id="KW-0472">Membrane</keyword>
<evidence type="ECO:0000256" key="1">
    <source>
        <dbReference type="ARBA" id="ARBA00004651"/>
    </source>
</evidence>
<gene>
    <name evidence="9" type="ORF">CTER_1154</name>
</gene>
<dbReference type="eggNOG" id="COG0395">
    <property type="taxonomic scope" value="Bacteria"/>
</dbReference>
<keyword evidence="2 7" id="KW-0813">Transport</keyword>
<dbReference type="PROSITE" id="PS50928">
    <property type="entry name" value="ABC_TM1"/>
    <property type="match status" value="1"/>
</dbReference>
<accession>S0FWN1</accession>
<dbReference type="PANTHER" id="PTHR43744">
    <property type="entry name" value="ABC TRANSPORTER PERMEASE PROTEIN MG189-RELATED-RELATED"/>
    <property type="match status" value="1"/>
</dbReference>
<dbReference type="CDD" id="cd06261">
    <property type="entry name" value="TM_PBP2"/>
    <property type="match status" value="1"/>
</dbReference>
<reference evidence="9 10" key="1">
    <citation type="journal article" date="2013" name="Genome Announc.">
        <title>Draft Genome Sequence of the Cellulolytic, Mesophilic, Anaerobic Bacterium Clostridium termitidis Strain CT1112 (DSM 5398).</title>
        <authorList>
            <person name="Lal S."/>
            <person name="Ramachandran U."/>
            <person name="Zhang X."/>
            <person name="Munir R."/>
            <person name="Sparling R."/>
            <person name="Levin D.B."/>
        </authorList>
    </citation>
    <scope>NUCLEOTIDE SEQUENCE [LARGE SCALE GENOMIC DNA]</scope>
    <source>
        <strain evidence="9 10">CT1112</strain>
    </source>
</reference>
<evidence type="ECO:0000256" key="4">
    <source>
        <dbReference type="ARBA" id="ARBA00022692"/>
    </source>
</evidence>
<dbReference type="AlphaFoldDB" id="S0FWN1"/>
<evidence type="ECO:0000313" key="10">
    <source>
        <dbReference type="Proteomes" id="UP000014155"/>
    </source>
</evidence>
<feature type="transmembrane region" description="Helical" evidence="7">
    <location>
        <begin position="151"/>
        <end position="172"/>
    </location>
</feature>
<evidence type="ECO:0000256" key="5">
    <source>
        <dbReference type="ARBA" id="ARBA00022989"/>
    </source>
</evidence>
<evidence type="ECO:0000259" key="8">
    <source>
        <dbReference type="PROSITE" id="PS50928"/>
    </source>
</evidence>
<dbReference type="Gene3D" id="1.10.3720.10">
    <property type="entry name" value="MetI-like"/>
    <property type="match status" value="1"/>
</dbReference>
<feature type="transmembrane region" description="Helical" evidence="7">
    <location>
        <begin position="118"/>
        <end position="139"/>
    </location>
</feature>
<dbReference type="GO" id="GO:0005886">
    <property type="term" value="C:plasma membrane"/>
    <property type="evidence" value="ECO:0007669"/>
    <property type="project" value="UniProtKB-SubCell"/>
</dbReference>
<keyword evidence="10" id="KW-1185">Reference proteome</keyword>
<evidence type="ECO:0000313" key="9">
    <source>
        <dbReference type="EMBL" id="EMS72953.1"/>
    </source>
</evidence>
<dbReference type="InterPro" id="IPR000515">
    <property type="entry name" value="MetI-like"/>
</dbReference>
<feature type="transmembrane region" description="Helical" evidence="7">
    <location>
        <begin position="251"/>
        <end position="272"/>
    </location>
</feature>
<keyword evidence="5 7" id="KW-1133">Transmembrane helix</keyword>
<feature type="transmembrane region" description="Helical" evidence="7">
    <location>
        <begin position="82"/>
        <end position="106"/>
    </location>
</feature>
<feature type="transmembrane region" description="Helical" evidence="7">
    <location>
        <begin position="193"/>
        <end position="215"/>
    </location>
</feature>
<dbReference type="RefSeq" id="WP_004624703.1">
    <property type="nucleotide sequence ID" value="NZ_AORV01000025.1"/>
</dbReference>
<proteinExistence type="inferred from homology"/>
<dbReference type="STRING" id="1195236.CTER_1154"/>
<organism evidence="9 10">
    <name type="scientific">Ruminiclostridium cellobioparum subsp. termitidis CT1112</name>
    <dbReference type="NCBI Taxonomy" id="1195236"/>
    <lineage>
        <taxon>Bacteria</taxon>
        <taxon>Bacillati</taxon>
        <taxon>Bacillota</taxon>
        <taxon>Clostridia</taxon>
        <taxon>Eubacteriales</taxon>
        <taxon>Oscillospiraceae</taxon>
        <taxon>Ruminiclostridium</taxon>
    </lineage>
</organism>
<evidence type="ECO:0000256" key="3">
    <source>
        <dbReference type="ARBA" id="ARBA00022475"/>
    </source>
</evidence>
<comment type="caution">
    <text evidence="9">The sequence shown here is derived from an EMBL/GenBank/DDBJ whole genome shotgun (WGS) entry which is preliminary data.</text>
</comment>
<dbReference type="SUPFAM" id="SSF161098">
    <property type="entry name" value="MetI-like"/>
    <property type="match status" value="1"/>
</dbReference>
<evidence type="ECO:0000256" key="7">
    <source>
        <dbReference type="RuleBase" id="RU363032"/>
    </source>
</evidence>
<feature type="domain" description="ABC transmembrane type-1" evidence="8">
    <location>
        <begin position="83"/>
        <end position="272"/>
    </location>
</feature>
<dbReference type="InterPro" id="IPR035906">
    <property type="entry name" value="MetI-like_sf"/>
</dbReference>
<keyword evidence="9" id="KW-0762">Sugar transport</keyword>
<evidence type="ECO:0000256" key="6">
    <source>
        <dbReference type="ARBA" id="ARBA00023136"/>
    </source>
</evidence>
<evidence type="ECO:0000256" key="2">
    <source>
        <dbReference type="ARBA" id="ARBA00022448"/>
    </source>
</evidence>
<sequence>MNKEFEAAYNLRAKKQMKKAVSTILLYVALILIALLFAGPFLWLLSTTFRAGENIYDMTLFTTHPTLSNYIGVIDFMNLPRILYNTTFITVVGTLLDIILAALCAYPLACMNFKGKGIVFGVLTSTMILPAAAGLVVNYLQVQRIHLIDSYWGVIIPGAVSVFSIILLRQAYLGIPKELIEASKIDGASEVRTWYKIMLPGVMPAISTLVIFDFISKWNAFLWPIVILQDPQKYPLATALKYLNGQFNYKFGYIAAGTVISIIPVIIVFLLFQKNYINAVSGAIKG</sequence>
<name>S0FWN1_RUMCE</name>
<protein>
    <submittedName>
        <fullName evidence="9">ABC-type sugar transport system, permease component</fullName>
    </submittedName>
</protein>
<dbReference type="EMBL" id="AORV01000025">
    <property type="protein sequence ID" value="EMS72953.1"/>
    <property type="molecule type" value="Genomic_DNA"/>
</dbReference>
<feature type="transmembrane region" description="Helical" evidence="7">
    <location>
        <begin position="21"/>
        <end position="45"/>
    </location>
</feature>
<dbReference type="GO" id="GO:0055085">
    <property type="term" value="P:transmembrane transport"/>
    <property type="evidence" value="ECO:0007669"/>
    <property type="project" value="InterPro"/>
</dbReference>
<dbReference type="Pfam" id="PF00528">
    <property type="entry name" value="BPD_transp_1"/>
    <property type="match status" value="1"/>
</dbReference>
<comment type="subcellular location">
    <subcellularLocation>
        <location evidence="1 7">Cell membrane</location>
        <topology evidence="1 7">Multi-pass membrane protein</topology>
    </subcellularLocation>
</comment>